<evidence type="ECO:0000313" key="2">
    <source>
        <dbReference type="EMBL" id="AYF01258.1"/>
    </source>
</evidence>
<evidence type="ECO:0000313" key="3">
    <source>
        <dbReference type="Proteomes" id="UP000272010"/>
    </source>
</evidence>
<dbReference type="InterPro" id="IPR019734">
    <property type="entry name" value="TPR_rpt"/>
</dbReference>
<dbReference type="PROSITE" id="PS50005">
    <property type="entry name" value="TPR"/>
    <property type="match status" value="1"/>
</dbReference>
<dbReference type="Gene3D" id="1.25.40.10">
    <property type="entry name" value="Tetratricopeptide repeat domain"/>
    <property type="match status" value="1"/>
</dbReference>
<dbReference type="InterPro" id="IPR029058">
    <property type="entry name" value="AB_hydrolase_fold"/>
</dbReference>
<feature type="repeat" description="TPR" evidence="1">
    <location>
        <begin position="347"/>
        <end position="380"/>
    </location>
</feature>
<proteinExistence type="predicted"/>
<dbReference type="Pfam" id="PF13429">
    <property type="entry name" value="TPR_15"/>
    <property type="match status" value="1"/>
</dbReference>
<evidence type="ECO:0000256" key="1">
    <source>
        <dbReference type="PROSITE-ProRule" id="PRU00339"/>
    </source>
</evidence>
<dbReference type="SUPFAM" id="SSF48452">
    <property type="entry name" value="TPR-like"/>
    <property type="match status" value="1"/>
</dbReference>
<dbReference type="SUPFAM" id="SSF53474">
    <property type="entry name" value="alpha/beta-Hydrolases"/>
    <property type="match status" value="1"/>
</dbReference>
<sequence>MVVCMMSRAACGGAARLSLRMFRIALARSFWQLRSADLMEPRSVPKRTIPPYQTLFDDDDYQLKHFHNGPDLLITFTPRYGRDAEDRTGFGAGVFDQRGFSMLCVIGKWDHWWQPSGIEQILSISNSLIARRGYSSVCTYGISMGAYGAGLLADRFGASRAIMVAPQFTPDPGKPPYELRWRAEAHRIKFERDNMDEALKGPATRLIIFDPWHRPDRAHADLFLQRQGCRAISVPFSGHAPADVLKETRLLRRTITELIDGTFDHAGYRRALRSARGSSPSYLAMMADKICRRWPDAAISLLDRAITLDPKRSTYISRMIGVLIRIKRYEAALSTAETAVVAFPHQYSIWKSLSEAALHLGQFDKALQAARRSTETRPNNVDIALNLVKTLVESGKGYEAQTVADRIKDLMRPLPHQIARLDSMMA</sequence>
<dbReference type="Proteomes" id="UP000272010">
    <property type="component" value="Chromosome"/>
</dbReference>
<organism evidence="2 3">
    <name type="scientific">Paracoccus yeei</name>
    <dbReference type="NCBI Taxonomy" id="147645"/>
    <lineage>
        <taxon>Bacteria</taxon>
        <taxon>Pseudomonadati</taxon>
        <taxon>Pseudomonadota</taxon>
        <taxon>Alphaproteobacteria</taxon>
        <taxon>Rhodobacterales</taxon>
        <taxon>Paracoccaceae</taxon>
        <taxon>Paracoccus</taxon>
    </lineage>
</organism>
<dbReference type="InterPro" id="IPR011990">
    <property type="entry name" value="TPR-like_helical_dom_sf"/>
</dbReference>
<protein>
    <submittedName>
        <fullName evidence="2">Uncharacterized protein</fullName>
    </submittedName>
</protein>
<gene>
    <name evidence="2" type="ORF">PY32053_01631</name>
</gene>
<dbReference type="RefSeq" id="WP_147405550.1">
    <property type="nucleotide sequence ID" value="NZ_CP031078.1"/>
</dbReference>
<keyword evidence="1" id="KW-0802">TPR repeat</keyword>
<dbReference type="EMBL" id="CP031078">
    <property type="protein sequence ID" value="AYF01258.1"/>
    <property type="molecule type" value="Genomic_DNA"/>
</dbReference>
<dbReference type="AlphaFoldDB" id="A0A386ULT5"/>
<accession>A0A386ULT5</accession>
<reference evidence="3" key="1">
    <citation type="submission" date="2018-07" db="EMBL/GenBank/DDBJ databases">
        <title>Genome Structure of the Opportunistic Pathogen Paracoccus yeei (Alphaproteobacteria) and Identification of Putative Virulence Factors.</title>
        <authorList>
            <person name="Lasek R."/>
            <person name="Szuplewska M."/>
            <person name="Mitura M."/>
            <person name="Decewicz P."/>
            <person name="Chmielowska C."/>
            <person name="Pawlot A."/>
            <person name="Sentkowska D."/>
            <person name="Czarnecki J."/>
            <person name="Bartosik D."/>
        </authorList>
    </citation>
    <scope>NUCLEOTIDE SEQUENCE [LARGE SCALE GENOMIC DNA]</scope>
    <source>
        <strain evidence="3">CCUG 32053</strain>
    </source>
</reference>
<name>A0A386ULT5_9RHOB</name>